<accession>A0AAD9Z4M0</accession>
<gene>
    <name evidence="1" type="ORF">OEA41_009296</name>
</gene>
<sequence>MVIGYRNHRDTHRFPKSIKEVEEDMVEVSLNLSFLQNPTQTLVRAMEAIMEGITEVAIVEEVIMEETAQIETTTSSLSLPESAITLGVLLVVQMMHMREATRTVWAHIATETGMALGLAPTISMTLPDPQAVDEFDAGIQRNHAKKDQLDLW</sequence>
<keyword evidence="2" id="KW-1185">Reference proteome</keyword>
<proteinExistence type="predicted"/>
<name>A0AAD9Z4M0_9LECA</name>
<organism evidence="1 2">
    <name type="scientific">Lepraria neglecta</name>
    <dbReference type="NCBI Taxonomy" id="209136"/>
    <lineage>
        <taxon>Eukaryota</taxon>
        <taxon>Fungi</taxon>
        <taxon>Dikarya</taxon>
        <taxon>Ascomycota</taxon>
        <taxon>Pezizomycotina</taxon>
        <taxon>Lecanoromycetes</taxon>
        <taxon>OSLEUM clade</taxon>
        <taxon>Lecanoromycetidae</taxon>
        <taxon>Lecanorales</taxon>
        <taxon>Lecanorineae</taxon>
        <taxon>Stereocaulaceae</taxon>
        <taxon>Lepraria</taxon>
    </lineage>
</organism>
<comment type="caution">
    <text evidence="1">The sequence shown here is derived from an EMBL/GenBank/DDBJ whole genome shotgun (WGS) entry which is preliminary data.</text>
</comment>
<dbReference type="Proteomes" id="UP001276659">
    <property type="component" value="Unassembled WGS sequence"/>
</dbReference>
<protein>
    <submittedName>
        <fullName evidence="1">Uncharacterized protein</fullName>
    </submittedName>
</protein>
<evidence type="ECO:0000313" key="1">
    <source>
        <dbReference type="EMBL" id="KAK3169912.1"/>
    </source>
</evidence>
<evidence type="ECO:0000313" key="2">
    <source>
        <dbReference type="Proteomes" id="UP001276659"/>
    </source>
</evidence>
<dbReference type="EMBL" id="JASNWA010000009">
    <property type="protein sequence ID" value="KAK3169912.1"/>
    <property type="molecule type" value="Genomic_DNA"/>
</dbReference>
<dbReference type="AlphaFoldDB" id="A0AAD9Z4M0"/>
<reference evidence="1" key="1">
    <citation type="submission" date="2022-11" db="EMBL/GenBank/DDBJ databases">
        <title>Chromosomal genome sequence assembly and mating type (MAT) locus characterization of the leprose asexual lichenized fungus Lepraria neglecta (Nyl.) Erichsen.</title>
        <authorList>
            <person name="Allen J.L."/>
            <person name="Pfeffer B."/>
        </authorList>
    </citation>
    <scope>NUCLEOTIDE SEQUENCE</scope>
    <source>
        <strain evidence="1">Allen 5258</strain>
    </source>
</reference>